<accession>A0A5B7JPQ8</accession>
<organism evidence="1 2">
    <name type="scientific">Portunus trituberculatus</name>
    <name type="common">Swimming crab</name>
    <name type="synonym">Neptunus trituberculatus</name>
    <dbReference type="NCBI Taxonomy" id="210409"/>
    <lineage>
        <taxon>Eukaryota</taxon>
        <taxon>Metazoa</taxon>
        <taxon>Ecdysozoa</taxon>
        <taxon>Arthropoda</taxon>
        <taxon>Crustacea</taxon>
        <taxon>Multicrustacea</taxon>
        <taxon>Malacostraca</taxon>
        <taxon>Eumalacostraca</taxon>
        <taxon>Eucarida</taxon>
        <taxon>Decapoda</taxon>
        <taxon>Pleocyemata</taxon>
        <taxon>Brachyura</taxon>
        <taxon>Eubrachyura</taxon>
        <taxon>Portunoidea</taxon>
        <taxon>Portunidae</taxon>
        <taxon>Portuninae</taxon>
        <taxon>Portunus</taxon>
    </lineage>
</organism>
<dbReference type="Proteomes" id="UP000324222">
    <property type="component" value="Unassembled WGS sequence"/>
</dbReference>
<name>A0A5B7JPQ8_PORTR</name>
<evidence type="ECO:0000313" key="1">
    <source>
        <dbReference type="EMBL" id="MPC96565.1"/>
    </source>
</evidence>
<gene>
    <name evidence="1" type="ORF">E2C01_091829</name>
</gene>
<reference evidence="1 2" key="1">
    <citation type="submission" date="2019-05" db="EMBL/GenBank/DDBJ databases">
        <title>Another draft genome of Portunus trituberculatus and its Hox gene families provides insights of decapod evolution.</title>
        <authorList>
            <person name="Jeong J.-H."/>
            <person name="Song I."/>
            <person name="Kim S."/>
            <person name="Choi T."/>
            <person name="Kim D."/>
            <person name="Ryu S."/>
            <person name="Kim W."/>
        </authorList>
    </citation>
    <scope>NUCLEOTIDE SEQUENCE [LARGE SCALE GENOMIC DNA]</scope>
    <source>
        <tissue evidence="1">Muscle</tissue>
    </source>
</reference>
<dbReference type="AlphaFoldDB" id="A0A5B7JPQ8"/>
<evidence type="ECO:0000313" key="2">
    <source>
        <dbReference type="Proteomes" id="UP000324222"/>
    </source>
</evidence>
<sequence>MHVAVKKLYERKLHCWIVSCYLAAEEKSSNKLVRVCVPEQAFGPCEDMIREPAFSSLTLQCVLGPDK</sequence>
<dbReference type="EMBL" id="VSRR010106480">
    <property type="protein sequence ID" value="MPC96565.1"/>
    <property type="molecule type" value="Genomic_DNA"/>
</dbReference>
<protein>
    <submittedName>
        <fullName evidence="1">Uncharacterized protein</fullName>
    </submittedName>
</protein>
<proteinExistence type="predicted"/>
<comment type="caution">
    <text evidence="1">The sequence shown here is derived from an EMBL/GenBank/DDBJ whole genome shotgun (WGS) entry which is preliminary data.</text>
</comment>
<keyword evidence="2" id="KW-1185">Reference proteome</keyword>